<reference evidence="1 2" key="1">
    <citation type="journal article" date="2015" name="Biotechnol. Biofuels">
        <title>Enhanced degradation of softwood versus hardwood by the white-rot fungus Pycnoporus coccineus.</title>
        <authorList>
            <person name="Couturier M."/>
            <person name="Navarro D."/>
            <person name="Chevret D."/>
            <person name="Henrissat B."/>
            <person name="Piumi F."/>
            <person name="Ruiz-Duenas F.J."/>
            <person name="Martinez A.T."/>
            <person name="Grigoriev I.V."/>
            <person name="Riley R."/>
            <person name="Lipzen A."/>
            <person name="Berrin J.G."/>
            <person name="Master E.R."/>
            <person name="Rosso M.N."/>
        </authorList>
    </citation>
    <scope>NUCLEOTIDE SEQUENCE [LARGE SCALE GENOMIC DNA]</scope>
    <source>
        <strain evidence="1 2">BRFM310</strain>
    </source>
</reference>
<evidence type="ECO:0000313" key="1">
    <source>
        <dbReference type="EMBL" id="OSC99301.1"/>
    </source>
</evidence>
<dbReference type="AlphaFoldDB" id="A0A1Y2IHB2"/>
<keyword evidence="2" id="KW-1185">Reference proteome</keyword>
<organism evidence="1 2">
    <name type="scientific">Trametes coccinea (strain BRFM310)</name>
    <name type="common">Pycnoporus coccineus</name>
    <dbReference type="NCBI Taxonomy" id="1353009"/>
    <lineage>
        <taxon>Eukaryota</taxon>
        <taxon>Fungi</taxon>
        <taxon>Dikarya</taxon>
        <taxon>Basidiomycota</taxon>
        <taxon>Agaricomycotina</taxon>
        <taxon>Agaricomycetes</taxon>
        <taxon>Polyporales</taxon>
        <taxon>Polyporaceae</taxon>
        <taxon>Trametes</taxon>
    </lineage>
</organism>
<gene>
    <name evidence="1" type="ORF">PYCCODRAFT_857219</name>
</gene>
<dbReference type="EMBL" id="KZ084129">
    <property type="protein sequence ID" value="OSC99301.1"/>
    <property type="molecule type" value="Genomic_DNA"/>
</dbReference>
<evidence type="ECO:0000313" key="2">
    <source>
        <dbReference type="Proteomes" id="UP000193067"/>
    </source>
</evidence>
<sequence>MLSTYHPPPLTLVLAGLYIAFLDCRDGQFISAHHPPSRRFASESSFPLPPRGLFAPPSPLVAFTTSTVFSSALAILVIIQNCAVGCAPGRRLFVSSRSRFVLRCACGVGSVVHPPHMNVERSQEGSLRVVSLLSYLHLLSASISPSGFSRCCSRSLKTSWCERALALRGSSPSAFVGLPPATTKALPHLHLPVRRSRGGFYGQEREFMGVTRANLLSDTYALPQLASER</sequence>
<dbReference type="Proteomes" id="UP000193067">
    <property type="component" value="Unassembled WGS sequence"/>
</dbReference>
<accession>A0A1Y2IHB2</accession>
<proteinExistence type="predicted"/>
<protein>
    <submittedName>
        <fullName evidence="1">Uncharacterized protein</fullName>
    </submittedName>
</protein>
<name>A0A1Y2IHB2_TRAC3</name>